<keyword evidence="3" id="KW-1185">Reference proteome</keyword>
<sequence length="247" mass="26628">MTNPPSLGTGTKLDFHAPLSAERADRLTADLAAAKPSTVLDLGCGWGRLLLRVLEAVPEAHGTGVDIHGPDMVRGRADATARGLSDRVTFVEGRAEEHLGAADLVLNVGAWHVFGAVPSTSQTLRALRPLVNPGGRLLFAAEFWERAPTADELAGMWPDTSVDSCTDLAGLVDQATAAGFRPLRIETASQGEWEEFESGYAADVEEWLAANPGHPEAEATRAKVDRHRSYWLRGYRNVWGFAYLTLG</sequence>
<organism evidence="2 3">
    <name type="scientific">Streptosporangium subroseum</name>
    <dbReference type="NCBI Taxonomy" id="106412"/>
    <lineage>
        <taxon>Bacteria</taxon>
        <taxon>Bacillati</taxon>
        <taxon>Actinomycetota</taxon>
        <taxon>Actinomycetes</taxon>
        <taxon>Streptosporangiales</taxon>
        <taxon>Streptosporangiaceae</taxon>
        <taxon>Streptosporangium</taxon>
    </lineage>
</organism>
<dbReference type="InterPro" id="IPR041698">
    <property type="entry name" value="Methyltransf_25"/>
</dbReference>
<dbReference type="PANTHER" id="PTHR43667">
    <property type="entry name" value="CYCLOPROPANE-FATTY-ACYL-PHOSPHOLIPID SYNTHASE"/>
    <property type="match status" value="1"/>
</dbReference>
<reference evidence="2 3" key="1">
    <citation type="submission" date="2017-06" db="EMBL/GenBank/DDBJ databases">
        <authorList>
            <person name="Kim H.J."/>
            <person name="Triplett B.A."/>
        </authorList>
    </citation>
    <scope>NUCLEOTIDE SEQUENCE [LARGE SCALE GENOMIC DNA]</scope>
    <source>
        <strain evidence="2 3">CGMCC 4.2132</strain>
    </source>
</reference>
<dbReference type="OrthoDB" id="474235at2"/>
<feature type="domain" description="Methyltransferase" evidence="1">
    <location>
        <begin position="39"/>
        <end position="135"/>
    </location>
</feature>
<proteinExistence type="predicted"/>
<dbReference type="CDD" id="cd02440">
    <property type="entry name" value="AdoMet_MTases"/>
    <property type="match status" value="1"/>
</dbReference>
<dbReference type="Proteomes" id="UP000198282">
    <property type="component" value="Unassembled WGS sequence"/>
</dbReference>
<name>A0A239CXN9_9ACTN</name>
<dbReference type="InterPro" id="IPR029063">
    <property type="entry name" value="SAM-dependent_MTases_sf"/>
</dbReference>
<dbReference type="SUPFAM" id="SSF53335">
    <property type="entry name" value="S-adenosyl-L-methionine-dependent methyltransferases"/>
    <property type="match status" value="1"/>
</dbReference>
<protein>
    <submittedName>
        <fullName evidence="2">Cyclopropane fatty-acyl-phospholipid synthase</fullName>
    </submittedName>
</protein>
<accession>A0A239CXN9</accession>
<evidence type="ECO:0000313" key="2">
    <source>
        <dbReference type="EMBL" id="SNS24411.1"/>
    </source>
</evidence>
<dbReference type="PANTHER" id="PTHR43667:SF2">
    <property type="entry name" value="FATTY ACID C-METHYL TRANSFERASE"/>
    <property type="match status" value="1"/>
</dbReference>
<dbReference type="RefSeq" id="WP_089206654.1">
    <property type="nucleotide sequence ID" value="NZ_FZOD01000006.1"/>
</dbReference>
<dbReference type="InterPro" id="IPR050723">
    <property type="entry name" value="CFA/CMAS"/>
</dbReference>
<dbReference type="EMBL" id="FZOD01000006">
    <property type="protein sequence ID" value="SNS24411.1"/>
    <property type="molecule type" value="Genomic_DNA"/>
</dbReference>
<evidence type="ECO:0000259" key="1">
    <source>
        <dbReference type="Pfam" id="PF13649"/>
    </source>
</evidence>
<dbReference type="Pfam" id="PF13649">
    <property type="entry name" value="Methyltransf_25"/>
    <property type="match status" value="1"/>
</dbReference>
<dbReference type="AlphaFoldDB" id="A0A239CXN9"/>
<dbReference type="Gene3D" id="3.40.50.150">
    <property type="entry name" value="Vaccinia Virus protein VP39"/>
    <property type="match status" value="1"/>
</dbReference>
<evidence type="ECO:0000313" key="3">
    <source>
        <dbReference type="Proteomes" id="UP000198282"/>
    </source>
</evidence>
<gene>
    <name evidence="2" type="ORF">SAMN05216276_1006124</name>
</gene>